<protein>
    <submittedName>
        <fullName evidence="5">Glycosyltransferase family 61 protein</fullName>
    </submittedName>
</protein>
<sequence length="351" mass="41170">MKHILFISCLKFLRKISSFLQIGNPHGKAPFLVEKPDEEYEIYKHLDHISIWKLHNVICNNLFGGLIIDANNKTYKRFTAFPWGIDLHPGITFPYLGRDSYEIDKAVFLITPEAEGNYYHWIVDLLPRLVLLSRNLENISNVKIILHKSTKSYEKETLEILDLPIENIIRLNSFSIATVKEMYIADYINYNEKFPIWKKQLIDSFIERLTYKEEYETYDKIYLVRGNQKTRRLIGEKKLIQKLRDLNFKIIDPQTLSLSRQIYILSKANTVIGVHGAALTNIIFCKEKTKIIELRSNNHPPEFFSEIAKTYNLNFCTVSIDPVKTKKNKNSANRQNLLLTEENTNELMYML</sequence>
<dbReference type="InterPro" id="IPR007657">
    <property type="entry name" value="Glycosyltransferase_61"/>
</dbReference>
<dbReference type="PANTHER" id="PTHR20961">
    <property type="entry name" value="GLYCOSYLTRANSFERASE"/>
    <property type="match status" value="1"/>
</dbReference>
<keyword evidence="2" id="KW-0808">Transferase</keyword>
<evidence type="ECO:0000259" key="4">
    <source>
        <dbReference type="Pfam" id="PF04577"/>
    </source>
</evidence>
<keyword evidence="1" id="KW-0328">Glycosyltransferase</keyword>
<dbReference type="Proteomes" id="UP000653797">
    <property type="component" value="Unassembled WGS sequence"/>
</dbReference>
<dbReference type="RefSeq" id="WP_191038927.1">
    <property type="nucleotide sequence ID" value="NZ_JACXAA010000003.1"/>
</dbReference>
<dbReference type="Pfam" id="PF04577">
    <property type="entry name" value="Glyco_transf_61"/>
    <property type="match status" value="1"/>
</dbReference>
<feature type="domain" description="Glycosyltransferase 61 catalytic" evidence="4">
    <location>
        <begin position="118"/>
        <end position="292"/>
    </location>
</feature>
<dbReference type="GO" id="GO:0016757">
    <property type="term" value="F:glycosyltransferase activity"/>
    <property type="evidence" value="ECO:0007669"/>
    <property type="project" value="UniProtKB-KW"/>
</dbReference>
<evidence type="ECO:0000313" key="6">
    <source>
        <dbReference type="Proteomes" id="UP000653797"/>
    </source>
</evidence>
<evidence type="ECO:0000256" key="2">
    <source>
        <dbReference type="ARBA" id="ARBA00022679"/>
    </source>
</evidence>
<accession>A0A927B122</accession>
<keyword evidence="6" id="KW-1185">Reference proteome</keyword>
<proteinExistence type="predicted"/>
<evidence type="ECO:0000256" key="3">
    <source>
        <dbReference type="ARBA" id="ARBA00023180"/>
    </source>
</evidence>
<gene>
    <name evidence="5" type="ORF">IC230_10410</name>
</gene>
<name>A0A927B122_9BACT</name>
<organism evidence="5 6">
    <name type="scientific">Spirosoma validum</name>
    <dbReference type="NCBI Taxonomy" id="2771355"/>
    <lineage>
        <taxon>Bacteria</taxon>
        <taxon>Pseudomonadati</taxon>
        <taxon>Bacteroidota</taxon>
        <taxon>Cytophagia</taxon>
        <taxon>Cytophagales</taxon>
        <taxon>Cytophagaceae</taxon>
        <taxon>Spirosoma</taxon>
    </lineage>
</organism>
<keyword evidence="3" id="KW-0325">Glycoprotein</keyword>
<dbReference type="InterPro" id="IPR049625">
    <property type="entry name" value="Glyco_transf_61_cat"/>
</dbReference>
<evidence type="ECO:0000313" key="5">
    <source>
        <dbReference type="EMBL" id="MBD2753302.1"/>
    </source>
</evidence>
<comment type="caution">
    <text evidence="5">The sequence shown here is derived from an EMBL/GenBank/DDBJ whole genome shotgun (WGS) entry which is preliminary data.</text>
</comment>
<reference evidence="5" key="1">
    <citation type="submission" date="2020-09" db="EMBL/GenBank/DDBJ databases">
        <authorList>
            <person name="Kim M.K."/>
        </authorList>
    </citation>
    <scope>NUCLEOTIDE SEQUENCE</scope>
    <source>
        <strain evidence="5">BT704</strain>
    </source>
</reference>
<dbReference type="EMBL" id="JACXAA010000003">
    <property type="protein sequence ID" value="MBD2753302.1"/>
    <property type="molecule type" value="Genomic_DNA"/>
</dbReference>
<evidence type="ECO:0000256" key="1">
    <source>
        <dbReference type="ARBA" id="ARBA00022676"/>
    </source>
</evidence>
<dbReference type="AlphaFoldDB" id="A0A927B122"/>